<gene>
    <name evidence="8" type="ORF">GMA10_02235</name>
</gene>
<dbReference type="PROSITE" id="PS51257">
    <property type="entry name" value="PROKAR_LIPOPROTEIN"/>
    <property type="match status" value="1"/>
</dbReference>
<dbReference type="GO" id="GO:0007155">
    <property type="term" value="P:cell adhesion"/>
    <property type="evidence" value="ECO:0007669"/>
    <property type="project" value="InterPro"/>
</dbReference>
<name>A0A7K1LFT1_9MICC</name>
<evidence type="ECO:0000256" key="2">
    <source>
        <dbReference type="ARBA" id="ARBA00022448"/>
    </source>
</evidence>
<dbReference type="AlphaFoldDB" id="A0A7K1LFT1"/>
<dbReference type="Gene3D" id="3.40.50.1980">
    <property type="entry name" value="Nitrogenase molybdenum iron protein domain"/>
    <property type="match status" value="2"/>
</dbReference>
<dbReference type="SUPFAM" id="SSF53807">
    <property type="entry name" value="Helical backbone' metal receptor"/>
    <property type="match status" value="1"/>
</dbReference>
<protein>
    <submittedName>
        <fullName evidence="8">ABC transporter substrate-binding protein</fullName>
    </submittedName>
</protein>
<sequence>MRGTGWMKTVAVAAACGIALSGCSSANSDPKKDDDKLTVVTSTNVYSDIVKSVAGDDVDVKPVIDSTSQDPHSYEATSQDRLKVKDADLIVENGGGYDAFMDDISKDSKATKIDAVQLSGLPGAEDAAEHHHHDHDADSASEEHHDHDHGSFNEHVWYNPEVMAKVSHKVAEELGSLDKDHKDDYTQRGDHLADEIDKVKDRAAGLNGEDREYLATEPVPGYLLGDAGLKDATSNDFYEAIEGDTDAPASVIKSMKDQLASGNIAMLGFNSQTESSQTKDIKTYAEEQDVPTVSFTETLPDGENYVDWMNKNLDNVSKALEKKN</sequence>
<dbReference type="InterPro" id="IPR006128">
    <property type="entry name" value="Lipoprotein_PsaA-like"/>
</dbReference>
<dbReference type="PANTHER" id="PTHR42953">
    <property type="entry name" value="HIGH-AFFINITY ZINC UPTAKE SYSTEM PROTEIN ZNUA-RELATED"/>
    <property type="match status" value="1"/>
</dbReference>
<evidence type="ECO:0000256" key="6">
    <source>
        <dbReference type="SAM" id="MobiDB-lite"/>
    </source>
</evidence>
<comment type="caution">
    <text evidence="8">The sequence shown here is derived from an EMBL/GenBank/DDBJ whole genome shotgun (WGS) entry which is preliminary data.</text>
</comment>
<dbReference type="InterPro" id="IPR050492">
    <property type="entry name" value="Bact_metal-bind_prot9"/>
</dbReference>
<dbReference type="EMBL" id="WOGT01000001">
    <property type="protein sequence ID" value="MUN54054.1"/>
    <property type="molecule type" value="Genomic_DNA"/>
</dbReference>
<comment type="similarity">
    <text evidence="5">Belongs to the bacterial solute-binding protein 9 family.</text>
</comment>
<feature type="compositionally biased region" description="Basic and acidic residues" evidence="6">
    <location>
        <begin position="127"/>
        <end position="152"/>
    </location>
</feature>
<dbReference type="PRINTS" id="PR00690">
    <property type="entry name" value="ADHESNFAMILY"/>
</dbReference>
<keyword evidence="2 5" id="KW-0813">Transport</keyword>
<evidence type="ECO:0000256" key="7">
    <source>
        <dbReference type="SAM" id="SignalP"/>
    </source>
</evidence>
<comment type="subcellular location">
    <subcellularLocation>
        <location evidence="1">Cell envelope</location>
    </subcellularLocation>
</comment>
<evidence type="ECO:0000313" key="8">
    <source>
        <dbReference type="EMBL" id="MUN54054.1"/>
    </source>
</evidence>
<keyword evidence="3" id="KW-0479">Metal-binding</keyword>
<dbReference type="InterPro" id="IPR006127">
    <property type="entry name" value="ZnuA-like"/>
</dbReference>
<accession>A0A7K1LFT1</accession>
<feature type="signal peptide" evidence="7">
    <location>
        <begin position="1"/>
        <end position="26"/>
    </location>
</feature>
<dbReference type="Pfam" id="PF01297">
    <property type="entry name" value="ZnuA"/>
    <property type="match status" value="1"/>
</dbReference>
<dbReference type="GO" id="GO:0030001">
    <property type="term" value="P:metal ion transport"/>
    <property type="evidence" value="ECO:0007669"/>
    <property type="project" value="InterPro"/>
</dbReference>
<evidence type="ECO:0000256" key="1">
    <source>
        <dbReference type="ARBA" id="ARBA00004196"/>
    </source>
</evidence>
<dbReference type="PRINTS" id="PR00691">
    <property type="entry name" value="ADHESINB"/>
</dbReference>
<evidence type="ECO:0000313" key="9">
    <source>
        <dbReference type="Proteomes" id="UP000462152"/>
    </source>
</evidence>
<reference evidence="8 9" key="1">
    <citation type="submission" date="2019-12" db="EMBL/GenBank/DDBJ databases">
        <authorList>
            <person name="Li J."/>
            <person name="Shi Y."/>
            <person name="Xu G."/>
            <person name="Xiao D."/>
            <person name="Ran X."/>
        </authorList>
    </citation>
    <scope>NUCLEOTIDE SEQUENCE [LARGE SCALE GENOMIC DNA]</scope>
    <source>
        <strain evidence="8 9">JCM 15915</strain>
    </source>
</reference>
<keyword evidence="9" id="KW-1185">Reference proteome</keyword>
<dbReference type="PANTHER" id="PTHR42953:SF1">
    <property type="entry name" value="METAL-BINDING PROTEIN HI_0362-RELATED"/>
    <property type="match status" value="1"/>
</dbReference>
<keyword evidence="4 7" id="KW-0732">Signal</keyword>
<feature type="chain" id="PRO_5039569010" evidence="7">
    <location>
        <begin position="27"/>
        <end position="324"/>
    </location>
</feature>
<dbReference type="GO" id="GO:0030313">
    <property type="term" value="C:cell envelope"/>
    <property type="evidence" value="ECO:0007669"/>
    <property type="project" value="UniProtKB-SubCell"/>
</dbReference>
<dbReference type="RefSeq" id="WP_129314141.1">
    <property type="nucleotide sequence ID" value="NZ_NOIQ01000001.1"/>
</dbReference>
<organism evidence="8 9">
    <name type="scientific">Rothia koreensis</name>
    <dbReference type="NCBI Taxonomy" id="592378"/>
    <lineage>
        <taxon>Bacteria</taxon>
        <taxon>Bacillati</taxon>
        <taxon>Actinomycetota</taxon>
        <taxon>Actinomycetes</taxon>
        <taxon>Micrococcales</taxon>
        <taxon>Micrococcaceae</taxon>
        <taxon>Rothia</taxon>
    </lineage>
</organism>
<evidence type="ECO:0000256" key="5">
    <source>
        <dbReference type="RuleBase" id="RU003512"/>
    </source>
</evidence>
<evidence type="ECO:0000256" key="4">
    <source>
        <dbReference type="ARBA" id="ARBA00022729"/>
    </source>
</evidence>
<dbReference type="InterPro" id="IPR006129">
    <property type="entry name" value="AdhesinB"/>
</dbReference>
<dbReference type="GO" id="GO:0046872">
    <property type="term" value="F:metal ion binding"/>
    <property type="evidence" value="ECO:0007669"/>
    <property type="project" value="UniProtKB-KW"/>
</dbReference>
<dbReference type="Proteomes" id="UP000462152">
    <property type="component" value="Unassembled WGS sequence"/>
</dbReference>
<evidence type="ECO:0000256" key="3">
    <source>
        <dbReference type="ARBA" id="ARBA00022723"/>
    </source>
</evidence>
<dbReference type="OrthoDB" id="5296019at2"/>
<proteinExistence type="inferred from homology"/>
<feature type="region of interest" description="Disordered" evidence="6">
    <location>
        <begin position="125"/>
        <end position="153"/>
    </location>
</feature>